<dbReference type="InterPro" id="IPR013783">
    <property type="entry name" value="Ig-like_fold"/>
</dbReference>
<gene>
    <name evidence="1" type="ORF">UFOPK2975_00275</name>
</gene>
<dbReference type="Pfam" id="PF05345">
    <property type="entry name" value="He_PIG"/>
    <property type="match status" value="2"/>
</dbReference>
<reference evidence="1" key="1">
    <citation type="submission" date="2020-05" db="EMBL/GenBank/DDBJ databases">
        <authorList>
            <person name="Chiriac C."/>
            <person name="Salcher M."/>
            <person name="Ghai R."/>
            <person name="Kavagutti S V."/>
        </authorList>
    </citation>
    <scope>NUCLEOTIDE SEQUENCE</scope>
</reference>
<dbReference type="GO" id="GO:0005509">
    <property type="term" value="F:calcium ion binding"/>
    <property type="evidence" value="ECO:0007669"/>
    <property type="project" value="InterPro"/>
</dbReference>
<dbReference type="Gene3D" id="2.60.40.10">
    <property type="entry name" value="Immunoglobulins"/>
    <property type="match status" value="2"/>
</dbReference>
<dbReference type="InterPro" id="IPR015919">
    <property type="entry name" value="Cadherin-like_sf"/>
</dbReference>
<sequence>MSQIRKNARKFAAIIGLCSVAFVAIPLAGTSVSAETAPVFTLSTTVENVQQCGSLVGYTISSTGGAVTRYAISPTVPKGLIFSSTTGLLSGKPEVVASATQFSITGTNTAGSLTKYFTLAVTQPEIKDIYPKCQVVTGVVGTSISPTVAYYDWNIPSEYNFTISPALPTGLTINELTGVISGTPTKETPAVDWQFTVTMDEEDQPNQYFATVTMTIYPLVVATTTTTTTTTVAATTTTTTTVAPATTTTVAPATTTTVAPTTTTTVAVAKKTTIVCTKGSTTKRVTAVNPKCPTGYKKKTK</sequence>
<name>A0A6J6WYE7_9ZZZZ</name>
<dbReference type="GO" id="GO:0016020">
    <property type="term" value="C:membrane"/>
    <property type="evidence" value="ECO:0007669"/>
    <property type="project" value="InterPro"/>
</dbReference>
<accession>A0A6J6WYE7</accession>
<dbReference type="EMBL" id="CAFAAG010000010">
    <property type="protein sequence ID" value="CAB4786977.1"/>
    <property type="molecule type" value="Genomic_DNA"/>
</dbReference>
<dbReference type="SUPFAM" id="SSF49313">
    <property type="entry name" value="Cadherin-like"/>
    <property type="match status" value="2"/>
</dbReference>
<protein>
    <submittedName>
        <fullName evidence="1">Unannotated protein</fullName>
    </submittedName>
</protein>
<evidence type="ECO:0000313" key="1">
    <source>
        <dbReference type="EMBL" id="CAB4786977.1"/>
    </source>
</evidence>
<proteinExistence type="predicted"/>
<organism evidence="1">
    <name type="scientific">freshwater metagenome</name>
    <dbReference type="NCBI Taxonomy" id="449393"/>
    <lineage>
        <taxon>unclassified sequences</taxon>
        <taxon>metagenomes</taxon>
        <taxon>ecological metagenomes</taxon>
    </lineage>
</organism>
<dbReference type="AlphaFoldDB" id="A0A6J6WYE7"/>